<organism evidence="3 4">
    <name type="scientific">Paspalum vaginatum</name>
    <name type="common">seashore paspalum</name>
    <dbReference type="NCBI Taxonomy" id="158149"/>
    <lineage>
        <taxon>Eukaryota</taxon>
        <taxon>Viridiplantae</taxon>
        <taxon>Streptophyta</taxon>
        <taxon>Embryophyta</taxon>
        <taxon>Tracheophyta</taxon>
        <taxon>Spermatophyta</taxon>
        <taxon>Magnoliopsida</taxon>
        <taxon>Liliopsida</taxon>
        <taxon>Poales</taxon>
        <taxon>Poaceae</taxon>
        <taxon>PACMAD clade</taxon>
        <taxon>Panicoideae</taxon>
        <taxon>Andropogonodae</taxon>
        <taxon>Paspaleae</taxon>
        <taxon>Paspalinae</taxon>
        <taxon>Paspalum</taxon>
    </lineage>
</organism>
<dbReference type="CDD" id="cd09612">
    <property type="entry name" value="Jacalin"/>
    <property type="match status" value="1"/>
</dbReference>
<proteinExistence type="predicted"/>
<dbReference type="AlphaFoldDB" id="A0A9W7XBG3"/>
<comment type="caution">
    <text evidence="3">The sequence shown here is derived from an EMBL/GenBank/DDBJ whole genome shotgun (WGS) entry which is preliminary data.</text>
</comment>
<dbReference type="SUPFAM" id="SSF51101">
    <property type="entry name" value="Mannose-binding lectins"/>
    <property type="match status" value="1"/>
</dbReference>
<dbReference type="OrthoDB" id="693107at2759"/>
<dbReference type="PROSITE" id="PS51752">
    <property type="entry name" value="JACALIN_LECTIN"/>
    <property type="match status" value="1"/>
</dbReference>
<evidence type="ECO:0000259" key="2">
    <source>
        <dbReference type="PROSITE" id="PS51752"/>
    </source>
</evidence>
<gene>
    <name evidence="3" type="ORF">BS78_K202100</name>
</gene>
<dbReference type="InterPro" id="IPR036404">
    <property type="entry name" value="Jacalin-like_lectin_dom_sf"/>
</dbReference>
<dbReference type="Gene3D" id="2.100.10.30">
    <property type="entry name" value="Jacalin-like lectin domain"/>
    <property type="match status" value="1"/>
</dbReference>
<sequence length="149" mass="16167">MANCRSNFPSTNRNGPWGGCIGAAKDIIAVPRRLESITIRSGWVIDSLEFSYISEDGRRHTNGPWGGDGGNKQTICLGPTEFIKEVSGTTGTYEDKVVVRSLKFVTNMCTYGPFGREQCGGTSFFSYGTVVGFHGRSGNYLDSIGTYTV</sequence>
<evidence type="ECO:0000313" key="3">
    <source>
        <dbReference type="EMBL" id="KAJ1255496.1"/>
    </source>
</evidence>
<keyword evidence="4" id="KW-1185">Reference proteome</keyword>
<dbReference type="Pfam" id="PF01419">
    <property type="entry name" value="Jacalin"/>
    <property type="match status" value="1"/>
</dbReference>
<dbReference type="SMART" id="SM00915">
    <property type="entry name" value="Jacalin"/>
    <property type="match status" value="1"/>
</dbReference>
<protein>
    <recommendedName>
        <fullName evidence="2">Jacalin-type lectin domain-containing protein</fullName>
    </recommendedName>
</protein>
<dbReference type="EMBL" id="MU629694">
    <property type="protein sequence ID" value="KAJ1255496.1"/>
    <property type="molecule type" value="Genomic_DNA"/>
</dbReference>
<accession>A0A9W7XBG3</accession>
<name>A0A9W7XBG3_9POAL</name>
<feature type="domain" description="Jacalin-type lectin" evidence="2">
    <location>
        <begin position="11"/>
        <end position="149"/>
    </location>
</feature>
<dbReference type="InterPro" id="IPR001229">
    <property type="entry name" value="Jacalin-like_lectin_dom"/>
</dbReference>
<dbReference type="PANTHER" id="PTHR46506">
    <property type="entry name" value="OS05G0143600 PROTEIN"/>
    <property type="match status" value="1"/>
</dbReference>
<dbReference type="Proteomes" id="UP001164776">
    <property type="component" value="Unassembled WGS sequence"/>
</dbReference>
<evidence type="ECO:0000313" key="4">
    <source>
        <dbReference type="Proteomes" id="UP001164776"/>
    </source>
</evidence>
<dbReference type="InterPro" id="IPR033734">
    <property type="entry name" value="Jacalin-like_lectin_dom_plant"/>
</dbReference>
<reference evidence="3 4" key="1">
    <citation type="submission" date="2022-10" db="EMBL/GenBank/DDBJ databases">
        <title>WGS assembly of Paspalum vaginatum 540-79.</title>
        <authorList>
            <person name="Sun G."/>
            <person name="Wase N."/>
            <person name="Shu S."/>
            <person name="Jenkins J."/>
            <person name="Zhou B."/>
            <person name="Torres-Rodriguez J."/>
            <person name="Chen C."/>
            <person name="Sandor L."/>
            <person name="Plott C."/>
            <person name="Yoshinga Y."/>
            <person name="Daum C."/>
            <person name="Qi P."/>
            <person name="Barry K."/>
            <person name="Lipzen A."/>
            <person name="Berry L."/>
            <person name="Pedersen C."/>
            <person name="Gottilla T."/>
            <person name="Foltz A."/>
            <person name="Yu H."/>
            <person name="O'Malley R."/>
            <person name="Zhang C."/>
            <person name="Devos K."/>
            <person name="Sigmon B."/>
            <person name="Yu B."/>
            <person name="Obata T."/>
            <person name="Schmutz J."/>
            <person name="Schnable J."/>
        </authorList>
    </citation>
    <scope>NUCLEOTIDE SEQUENCE [LARGE SCALE GENOMIC DNA]</scope>
    <source>
        <strain evidence="4">cv. 540-79</strain>
    </source>
</reference>
<dbReference type="GO" id="GO:0030246">
    <property type="term" value="F:carbohydrate binding"/>
    <property type="evidence" value="ECO:0007669"/>
    <property type="project" value="UniProtKB-KW"/>
</dbReference>
<keyword evidence="1" id="KW-0430">Lectin</keyword>
<evidence type="ECO:0000256" key="1">
    <source>
        <dbReference type="ARBA" id="ARBA00022734"/>
    </source>
</evidence>